<protein>
    <submittedName>
        <fullName evidence="3">Terminase large subunit</fullName>
    </submittedName>
</protein>
<dbReference type="Pfam" id="PF20441">
    <property type="entry name" value="TerL_nuclease"/>
    <property type="match status" value="1"/>
</dbReference>
<evidence type="ECO:0000259" key="2">
    <source>
        <dbReference type="Pfam" id="PF20441"/>
    </source>
</evidence>
<comment type="caution">
    <text evidence="3">The sequence shown here is derived from an EMBL/GenBank/DDBJ whole genome shotgun (WGS) entry which is preliminary data.</text>
</comment>
<evidence type="ECO:0000313" key="3">
    <source>
        <dbReference type="EMBL" id="MCB5179498.1"/>
    </source>
</evidence>
<sequence>MSEIIRSPFGPIDPREGFFFYDDKRATHAVDFIEKLIVHTKGRHAGAPFILDEWQKNEIVRPLFGTMMFDDQYAEYVRQYRIAWLEMARKNGKSELLSAFALLGLVGDGEESAEVYSVAVDRDQAGLVYNTAKRMVELNPILNKRLEIIDSKKRIVDRKTNSFYQVLPGDAAGALGTNPSMVLFDEVLTQKDRHLWDSMRQGFGTRRQPIMIAATTAAYRTAAFALEEHEHSLRVREDQNLDPARFVFARNVPDDWDWKDEGSPPSDEHPKGTGWYLANPALGSFLNINNLRAEAMEAAEKPTAQNAFRVFRLNQWVSQANRWLDMHLWDENGSAKVDRNRLKGRPCYAGIDLAATGDFNAWVLLFPGTPTDPDADGWTVVPHFWVPRPAVEKRSNMKSHFEVWEREGFLSVTEGPTTDFKAIFRHIAKDAEDFRIRFFGYDPWNATQLVSELEEQGLTAVKVPQSAARLNDPSKAIESALAGRELHHGGHPVLRWMADNVELDVTGDGLVKPSKAKSGEKIDGIAALANAFFLTALPAEEEAHVTFFNFNEQYSEAELEALLTPVSRQEQREAYFFPDDD</sequence>
<reference evidence="3 4" key="1">
    <citation type="submission" date="2021-10" db="EMBL/GenBank/DDBJ databases">
        <title>Streptomyces sp. strain SMC 277, a novel streptomycete isolated from soil.</title>
        <authorList>
            <person name="Chanama M."/>
        </authorList>
    </citation>
    <scope>NUCLEOTIDE SEQUENCE [LARGE SCALE GENOMIC DNA]</scope>
    <source>
        <strain evidence="3 4">SMC 277</strain>
    </source>
</reference>
<dbReference type="RefSeq" id="WP_226726323.1">
    <property type="nucleotide sequence ID" value="NZ_JAJAUY010000023.1"/>
</dbReference>
<proteinExistence type="predicted"/>
<organism evidence="3 4">
    <name type="scientific">Streptomyces antimicrobicus</name>
    <dbReference type="NCBI Taxonomy" id="2883108"/>
    <lineage>
        <taxon>Bacteria</taxon>
        <taxon>Bacillati</taxon>
        <taxon>Actinomycetota</taxon>
        <taxon>Actinomycetes</taxon>
        <taxon>Kitasatosporales</taxon>
        <taxon>Streptomycetaceae</taxon>
        <taxon>Streptomyces</taxon>
    </lineage>
</organism>
<dbReference type="PANTHER" id="PTHR41287:SF1">
    <property type="entry name" value="PROTEIN YMFN"/>
    <property type="match status" value="1"/>
</dbReference>
<evidence type="ECO:0000313" key="4">
    <source>
        <dbReference type="Proteomes" id="UP001199054"/>
    </source>
</evidence>
<dbReference type="InterPro" id="IPR046462">
    <property type="entry name" value="TerL_nuclease"/>
</dbReference>
<dbReference type="InterPro" id="IPR046461">
    <property type="entry name" value="TerL_ATPase"/>
</dbReference>
<feature type="domain" description="Terminase large subunit-like ATPase" evidence="1">
    <location>
        <begin position="76"/>
        <end position="223"/>
    </location>
</feature>
<accession>A0ABS8B4H1</accession>
<keyword evidence="4" id="KW-1185">Reference proteome</keyword>
<dbReference type="Proteomes" id="UP001199054">
    <property type="component" value="Unassembled WGS sequence"/>
</dbReference>
<dbReference type="Gene3D" id="3.40.50.300">
    <property type="entry name" value="P-loop containing nucleotide triphosphate hydrolases"/>
    <property type="match status" value="1"/>
</dbReference>
<name>A0ABS8B4H1_9ACTN</name>
<dbReference type="InterPro" id="IPR005021">
    <property type="entry name" value="Terminase_largesu-like"/>
</dbReference>
<dbReference type="InterPro" id="IPR027417">
    <property type="entry name" value="P-loop_NTPase"/>
</dbReference>
<dbReference type="PANTHER" id="PTHR41287">
    <property type="match status" value="1"/>
</dbReference>
<feature type="domain" description="Terminase large subunit-like endonuclease" evidence="2">
    <location>
        <begin position="264"/>
        <end position="533"/>
    </location>
</feature>
<dbReference type="EMBL" id="JAJAUY010000023">
    <property type="protein sequence ID" value="MCB5179498.1"/>
    <property type="molecule type" value="Genomic_DNA"/>
</dbReference>
<gene>
    <name evidence="3" type="ORF">LG632_08875</name>
</gene>
<dbReference type="Gene3D" id="3.30.420.240">
    <property type="match status" value="1"/>
</dbReference>
<dbReference type="Pfam" id="PF03354">
    <property type="entry name" value="TerL_ATPase"/>
    <property type="match status" value="1"/>
</dbReference>
<evidence type="ECO:0000259" key="1">
    <source>
        <dbReference type="Pfam" id="PF03354"/>
    </source>
</evidence>